<name>A0A839Q0F4_MYCIR</name>
<organism evidence="1 2">
    <name type="scientific">Mycolicibacterium iranicum</name>
    <name type="common">Mycobacterium iranicum</name>
    <dbReference type="NCBI Taxonomy" id="912594"/>
    <lineage>
        <taxon>Bacteria</taxon>
        <taxon>Bacillati</taxon>
        <taxon>Actinomycetota</taxon>
        <taxon>Actinomycetes</taxon>
        <taxon>Mycobacteriales</taxon>
        <taxon>Mycobacteriaceae</taxon>
        <taxon>Mycolicibacterium</taxon>
    </lineage>
</organism>
<evidence type="ECO:0000313" key="2">
    <source>
        <dbReference type="Proteomes" id="UP000550501"/>
    </source>
</evidence>
<gene>
    <name evidence="1" type="ORF">FHR72_000360</name>
</gene>
<keyword evidence="2" id="KW-1185">Reference proteome</keyword>
<evidence type="ECO:0000313" key="1">
    <source>
        <dbReference type="EMBL" id="MBB2988903.1"/>
    </source>
</evidence>
<comment type="caution">
    <text evidence="1">The sequence shown here is derived from an EMBL/GenBank/DDBJ whole genome shotgun (WGS) entry which is preliminary data.</text>
</comment>
<protein>
    <submittedName>
        <fullName evidence="1">Uncharacterized protein</fullName>
    </submittedName>
</protein>
<dbReference type="AlphaFoldDB" id="A0A839Q0F4"/>
<dbReference type="EMBL" id="JACHVU010000001">
    <property type="protein sequence ID" value="MBB2988903.1"/>
    <property type="molecule type" value="Genomic_DNA"/>
</dbReference>
<sequence length="135" mass="15350">MSMVVERGLARCPRCVAVADYVFIETSERGPCGLRYEVRCRKCGECYREESRPVANLPALVRESLRWPPDCEPVPPRDLRKEMRDKLAVVTERGKSEFDELGKQLHSVYQFTQAWVNERLAARALNQTGGYEGGG</sequence>
<dbReference type="Proteomes" id="UP000550501">
    <property type="component" value="Unassembled WGS sequence"/>
</dbReference>
<reference evidence="1 2" key="1">
    <citation type="submission" date="2020-08" db="EMBL/GenBank/DDBJ databases">
        <title>The Agave Microbiome: Exploring the role of microbial communities in plant adaptations to desert environments.</title>
        <authorList>
            <person name="Partida-Martinez L.P."/>
        </authorList>
    </citation>
    <scope>NUCLEOTIDE SEQUENCE [LARGE SCALE GENOMIC DNA]</scope>
    <source>
        <strain evidence="1 2">AT2.18</strain>
    </source>
</reference>
<proteinExistence type="predicted"/>
<accession>A0A839Q0F4</accession>